<dbReference type="Pfam" id="PF10374">
    <property type="entry name" value="EST1"/>
    <property type="match status" value="1"/>
</dbReference>
<dbReference type="Proteomes" id="UP001217754">
    <property type="component" value="Chromosome 9"/>
</dbReference>
<organism evidence="3 4">
    <name type="scientific">Malassezia japonica</name>
    <dbReference type="NCBI Taxonomy" id="223818"/>
    <lineage>
        <taxon>Eukaryota</taxon>
        <taxon>Fungi</taxon>
        <taxon>Dikarya</taxon>
        <taxon>Basidiomycota</taxon>
        <taxon>Ustilaginomycotina</taxon>
        <taxon>Malasseziomycetes</taxon>
        <taxon>Malasseziales</taxon>
        <taxon>Malasseziaceae</taxon>
        <taxon>Malassezia</taxon>
    </lineage>
</organism>
<evidence type="ECO:0000313" key="4">
    <source>
        <dbReference type="Proteomes" id="UP001217754"/>
    </source>
</evidence>
<dbReference type="InterPro" id="IPR019458">
    <property type="entry name" value="Est1-like_N"/>
</dbReference>
<evidence type="ECO:0000259" key="2">
    <source>
        <dbReference type="Pfam" id="PF10374"/>
    </source>
</evidence>
<feature type="domain" description="Telomerase activating protein Est1-like N-terminal" evidence="2">
    <location>
        <begin position="73"/>
        <end position="237"/>
    </location>
</feature>
<dbReference type="Pfam" id="PF10373">
    <property type="entry name" value="EST1_DNA_bind"/>
    <property type="match status" value="1"/>
</dbReference>
<dbReference type="InterPro" id="IPR018834">
    <property type="entry name" value="DNA/RNA-bd_Est1-type"/>
</dbReference>
<dbReference type="InterPro" id="IPR045153">
    <property type="entry name" value="Est1/Ebs1-like"/>
</dbReference>
<gene>
    <name evidence="3" type="ORF">MJAP1_004122</name>
</gene>
<dbReference type="Gene3D" id="1.25.40.10">
    <property type="entry name" value="Tetratricopeptide repeat domain"/>
    <property type="match status" value="1"/>
</dbReference>
<dbReference type="PANTHER" id="PTHR15696:SF36">
    <property type="entry name" value="NONSENSE-MEDIATED MRNA DECAY FACTOR"/>
    <property type="match status" value="1"/>
</dbReference>
<dbReference type="RefSeq" id="XP_060124024.1">
    <property type="nucleotide sequence ID" value="XM_060268041.1"/>
</dbReference>
<dbReference type="PANTHER" id="PTHR15696">
    <property type="entry name" value="SMG-7 SUPPRESSOR WITH MORPHOLOGICAL EFFECT ON GENITALIA PROTEIN 7"/>
    <property type="match status" value="1"/>
</dbReference>
<proteinExistence type="predicted"/>
<dbReference type="GeneID" id="85227773"/>
<evidence type="ECO:0000313" key="3">
    <source>
        <dbReference type="EMBL" id="WFD41127.1"/>
    </source>
</evidence>
<protein>
    <recommendedName>
        <fullName evidence="5">Protein SMG7</fullName>
    </recommendedName>
</protein>
<dbReference type="EMBL" id="CP119966">
    <property type="protein sequence ID" value="WFD41127.1"/>
    <property type="molecule type" value="Genomic_DNA"/>
</dbReference>
<accession>A0AAF0JBS1</accession>
<sequence length="735" mass="80350">MATPGADRATALRKEAKAQKQKLESVLRFSHAGTARPGPAPFEMEAQFARGALRNTYLSLLFTCAFQRTAHNVDVLVWNDTTYIVISAFREQLARLEKEAASAQTKRRRAPKGDRRSAKVGEYQRALKDVRKFLQEELKFWETLAVRIVRMFGLDELRPVLQRLGLDDSDATRAATTDRHAVMLADDAEDDAGFDFAYPEAQRKRDATLESNRHQLLETLQRVLTYCGDLVRYREMHAAMPTDLAKQRKQPATARPAEFTRAMQFYHEAHLLLPDHGNPANQLAVVATFLGDHFGAMYQYYRALCVAVPFDNARFNLYKLLDKSLHHWEASSERTDALRAWRQAKGTDVPTIDTQWTAKAWLESLVMLHAMLAQRAELDAAALLSDAVLRRVPALAEAPDVHAADYLRMVVTAVCAASHATPTSERRARAPFSTGLPESWAGQDGDAAVQLAADTMRMGHIVDLLAALLDIARRALSEGGRAEVLLRILPALRIGGKWVRGHVDALDAFAAESASTLARLAPSVGSPEHDGVARFASILAQVPLRTQAFWRAYADVGSLLPRLAASETRALPEDPDLGALLPLRAAMPVPHMVAGASDDEGRIIDFLADVDAIAAHEKSPMHWDAARSAYVYGLEAPESDDPVALAMRAMDTQRDAAAPALASGAAPPMLASAAWPRTDTPWGGPVDAPAWRPPAAWPGWTPPPTSPASMLLFGSAVPGWAPTESSIWGAPSRPG</sequence>
<keyword evidence="4" id="KW-1185">Reference proteome</keyword>
<reference evidence="3" key="1">
    <citation type="submission" date="2023-03" db="EMBL/GenBank/DDBJ databases">
        <title>Mating type loci evolution in Malassezia.</title>
        <authorList>
            <person name="Coelho M.A."/>
        </authorList>
    </citation>
    <scope>NUCLEOTIDE SEQUENCE</scope>
    <source>
        <strain evidence="3">CBS 9431</strain>
    </source>
</reference>
<dbReference type="SUPFAM" id="SSF48452">
    <property type="entry name" value="TPR-like"/>
    <property type="match status" value="1"/>
</dbReference>
<evidence type="ECO:0008006" key="5">
    <source>
        <dbReference type="Google" id="ProtNLM"/>
    </source>
</evidence>
<evidence type="ECO:0000259" key="1">
    <source>
        <dbReference type="Pfam" id="PF10373"/>
    </source>
</evidence>
<dbReference type="AlphaFoldDB" id="A0AAF0JBS1"/>
<feature type="domain" description="DNA/RNA-binding" evidence="1">
    <location>
        <begin position="262"/>
        <end position="513"/>
    </location>
</feature>
<name>A0AAF0JBS1_9BASI</name>
<dbReference type="InterPro" id="IPR011990">
    <property type="entry name" value="TPR-like_helical_dom_sf"/>
</dbReference>